<dbReference type="Gene3D" id="3.40.50.300">
    <property type="entry name" value="P-loop containing nucleotide triphosphate hydrolases"/>
    <property type="match status" value="1"/>
</dbReference>
<dbReference type="STRING" id="525898.Sdel_0949"/>
<evidence type="ECO:0000259" key="2">
    <source>
        <dbReference type="Pfam" id="PF20469"/>
    </source>
</evidence>
<dbReference type="InterPro" id="IPR051396">
    <property type="entry name" value="Bact_Antivir_Def_Nuclease"/>
</dbReference>
<dbReference type="Pfam" id="PF20469">
    <property type="entry name" value="OLD-like_TOPRIM"/>
    <property type="match status" value="1"/>
</dbReference>
<reference evidence="4" key="1">
    <citation type="submission" date="2009-11" db="EMBL/GenBank/DDBJ databases">
        <title>The complete genome of Sulfurospirillum deleyianum DSM 6946.</title>
        <authorList>
            <consortium name="US DOE Joint Genome Institute (JGI-PGF)"/>
            <person name="Lucas S."/>
            <person name="Copeland A."/>
            <person name="Lapidus A."/>
            <person name="Glavina del Rio T."/>
            <person name="Dalin E."/>
            <person name="Tice H."/>
            <person name="Bruce D."/>
            <person name="Goodwin L."/>
            <person name="Pitluck S."/>
            <person name="Kyrpides N."/>
            <person name="Mavromatis K."/>
            <person name="Ivanova N."/>
            <person name="Ovchinnikova G."/>
            <person name="Munk A.C."/>
            <person name="Lu M."/>
            <person name="Brettin T."/>
            <person name="Detter J.C."/>
            <person name="Han C."/>
            <person name="Tapia R."/>
            <person name="Larimer F."/>
            <person name="Land M."/>
            <person name="Hauser L."/>
            <person name="Markowitz V."/>
            <person name="Cheng J.F."/>
            <person name="Hugenholtz P."/>
            <person name="Woyke T."/>
            <person name="Wu D."/>
            <person name="Aumann P."/>
            <person name="Schneider S."/>
            <person name="Lang E."/>
            <person name="Spring S."/>
            <person name="Klenk H.P."/>
            <person name="Eisen J.A."/>
        </authorList>
    </citation>
    <scope>NUCLEOTIDE SEQUENCE [LARGE SCALE GENOMIC DNA]</scope>
    <source>
        <strain evidence="4">ATCC 51133 / DSM 6946 / 5175</strain>
    </source>
</reference>
<dbReference type="CDD" id="cd01026">
    <property type="entry name" value="TOPRIM_OLD"/>
    <property type="match status" value="1"/>
</dbReference>
<dbReference type="InterPro" id="IPR041685">
    <property type="entry name" value="AAA_GajA/Old/RecF-like"/>
</dbReference>
<dbReference type="InterPro" id="IPR034139">
    <property type="entry name" value="TOPRIM_OLD"/>
</dbReference>
<dbReference type="SUPFAM" id="SSF52540">
    <property type="entry name" value="P-loop containing nucleoside triphosphate hydrolases"/>
    <property type="match status" value="1"/>
</dbReference>
<dbReference type="KEGG" id="sdl:Sdel_0949"/>
<dbReference type="Pfam" id="PF13175">
    <property type="entry name" value="AAA_15"/>
    <property type="match status" value="1"/>
</dbReference>
<evidence type="ECO:0000313" key="4">
    <source>
        <dbReference type="Proteomes" id="UP000002222"/>
    </source>
</evidence>
<dbReference type="RefSeq" id="WP_012856739.1">
    <property type="nucleotide sequence ID" value="NC_013512.1"/>
</dbReference>
<dbReference type="EMBL" id="CP001816">
    <property type="protein sequence ID" value="ACZ11979.1"/>
    <property type="molecule type" value="Genomic_DNA"/>
</dbReference>
<dbReference type="InterPro" id="IPR027417">
    <property type="entry name" value="P-loop_NTPase"/>
</dbReference>
<dbReference type="PANTHER" id="PTHR43581:SF4">
    <property type="entry name" value="ATP_GTP PHOSPHATASE"/>
    <property type="match status" value="1"/>
</dbReference>
<evidence type="ECO:0000259" key="1">
    <source>
        <dbReference type="Pfam" id="PF13175"/>
    </source>
</evidence>
<sequence length="603" mass="69640">MKLHSLRIEGFRRFVDTTIYFDDATFLIGENNIGKSSVLKTIELLLSLEQKICPEDFYSLFHEDENQRQVDSVVLTAEFRDVPTEANSWRGFRGRIFNYTVPENSIETGLSVIYKKTFSLATLKPVIEFKQSVKTLKSEYASAQKWQDFIVASNNEITEEMITEIFQVTSFNIKAKPEQLDLLDEIWDIDTTAEEWFINPGGFPSNVASKLPRYLFIPAQDRMEELSTTSGVLHKTLNELFEDVRNVSPNYLEAQRHLNLLAQELDPSNTASDFYTLMQNLNGVLRGVFPDSEIHAKADLSNPDKNIKATFDIQMKSNILTPISHQGTGTVRAAVFGLLRYRKIWEAAKDPTQRRSLIIGFEEPEIYLHPNAAEQMRRKIYELAGEESQIVCTTHSTYMIDLSKDKNQVLNRFSITEAEGTICNPFSVSERFRDLLDDDKNHVKMLIKFDDYMSRVFFANKIIIIEGDTEEIVLKETIKLMPEEIQHKILSNVQIVKARGKAAIISLVKYLNSMGLDYFVIHDRDRGTDRAENYNIHILTAMNNQESKRIMMEECIEDELGYPAPSSEKPYNAYQKTQEWENWESVPDTWKTKMQIVFSEYFN</sequence>
<gene>
    <name evidence="3" type="ordered locus">Sdel_0949</name>
</gene>
<dbReference type="eggNOG" id="COG0497">
    <property type="taxonomic scope" value="Bacteria"/>
</dbReference>
<feature type="domain" description="Endonuclease GajA/Old nuclease/RecF-like AAA" evidence="1">
    <location>
        <begin position="1"/>
        <end position="400"/>
    </location>
</feature>
<reference evidence="3 4" key="2">
    <citation type="journal article" date="2010" name="Stand. Genomic Sci.">
        <title>Complete genome sequence of Sulfurospirillum deleyianum type strain (5175).</title>
        <authorList>
            <person name="Sikorski J."/>
            <person name="Lapidus A."/>
            <person name="Copeland A."/>
            <person name="Glavina Del Rio T."/>
            <person name="Nolan M."/>
            <person name="Lucas S."/>
            <person name="Chen F."/>
            <person name="Tice H."/>
            <person name="Cheng J.F."/>
            <person name="Saunders E."/>
            <person name="Bruce D."/>
            <person name="Goodwin L."/>
            <person name="Pitluck S."/>
            <person name="Ovchinnikova G."/>
            <person name="Pati A."/>
            <person name="Ivanova N."/>
            <person name="Mavromatis K."/>
            <person name="Chen A."/>
            <person name="Palaniappan K."/>
            <person name="Chain P."/>
            <person name="Land M."/>
            <person name="Hauser L."/>
            <person name="Chang Y.J."/>
            <person name="Jeffries C.D."/>
            <person name="Brettin T."/>
            <person name="Detter J.C."/>
            <person name="Han C."/>
            <person name="Rohde M."/>
            <person name="Lang E."/>
            <person name="Spring S."/>
            <person name="Goker M."/>
            <person name="Bristow J."/>
            <person name="Eisen J.A."/>
            <person name="Markowitz V."/>
            <person name="Hugenholtz P."/>
            <person name="Kyrpides N.C."/>
            <person name="Klenk H.P."/>
        </authorList>
    </citation>
    <scope>NUCLEOTIDE SEQUENCE [LARGE SCALE GENOMIC DNA]</scope>
    <source>
        <strain evidence="4">ATCC 51133 / DSM 6946 / 5175</strain>
    </source>
</reference>
<dbReference type="PANTHER" id="PTHR43581">
    <property type="entry name" value="ATP/GTP PHOSPHATASE"/>
    <property type="match status" value="1"/>
</dbReference>
<dbReference type="OrthoDB" id="5349374at2"/>
<organism evidence="3 4">
    <name type="scientific">Sulfurospirillum deleyianum (strain ATCC 51133 / DSM 6946 / 5175)</name>
    <dbReference type="NCBI Taxonomy" id="525898"/>
    <lineage>
        <taxon>Bacteria</taxon>
        <taxon>Pseudomonadati</taxon>
        <taxon>Campylobacterota</taxon>
        <taxon>Epsilonproteobacteria</taxon>
        <taxon>Campylobacterales</taxon>
        <taxon>Sulfurospirillaceae</taxon>
        <taxon>Sulfurospirillum</taxon>
    </lineage>
</organism>
<keyword evidence="4" id="KW-1185">Reference proteome</keyword>
<evidence type="ECO:0000313" key="3">
    <source>
        <dbReference type="EMBL" id="ACZ11979.1"/>
    </source>
</evidence>
<accession>D1B1K9</accession>
<proteinExistence type="predicted"/>
<protein>
    <submittedName>
        <fullName evidence="3">Uncharacterized protein</fullName>
    </submittedName>
</protein>
<dbReference type="HOGENOM" id="CLU_017618_2_1_7"/>
<feature type="domain" description="OLD protein-like TOPRIM" evidence="2">
    <location>
        <begin position="457"/>
        <end position="525"/>
    </location>
</feature>
<dbReference type="eggNOG" id="COG3593">
    <property type="taxonomic scope" value="Bacteria"/>
</dbReference>
<name>D1B1K9_SULD5</name>
<dbReference type="Proteomes" id="UP000002222">
    <property type="component" value="Chromosome"/>
</dbReference>
<dbReference type="AlphaFoldDB" id="D1B1K9"/>